<reference evidence="4 5" key="1">
    <citation type="submission" date="2019-04" db="EMBL/GenBank/DDBJ databases">
        <title>Draft Whole-Genome sequence of the purple photosynthetic bacterium Rhodobacter capsulatus SP108 with an indigenous class A beta-lactamase.</title>
        <authorList>
            <person name="Robertson S."/>
            <person name="Meyer T.E."/>
            <person name="Kyndt J.A."/>
        </authorList>
    </citation>
    <scope>NUCLEOTIDE SEQUENCE [LARGE SCALE GENOMIC DNA]</scope>
    <source>
        <strain evidence="4 5">SP108</strain>
    </source>
</reference>
<feature type="domain" description="Outer membrane protein beta-barrel" evidence="3">
    <location>
        <begin position="8"/>
        <end position="181"/>
    </location>
</feature>
<sequence>MKRIFLCILACGALGAPAAQAAEVTGASLGIDYSAFTDDNAGTVSKTALSGSLELGFDRNFGLQGDLSLGRFGLSDADTASVALHGLYHASENASLGAFFGRDEIEGKGYNFYGAEVGFEQGQFNGDAYVAGGEFANIDGTLMGIGVGYDATEAFTLGASYDTLDVEGYDLSRAQLEAEYRIDSFALTAQLGSAEIENAGSETYFGLGAQFNFGAKRGATFDQRGVLAIWPGL</sequence>
<evidence type="ECO:0000313" key="5">
    <source>
        <dbReference type="Proteomes" id="UP000310597"/>
    </source>
</evidence>
<gene>
    <name evidence="4" type="ORF">FBT96_16515</name>
</gene>
<dbReference type="Proteomes" id="UP000310597">
    <property type="component" value="Unassembled WGS sequence"/>
</dbReference>
<evidence type="ECO:0000313" key="4">
    <source>
        <dbReference type="EMBL" id="TKD15557.1"/>
    </source>
</evidence>
<organism evidence="4 5">
    <name type="scientific">Rhodobacter capsulatus</name>
    <name type="common">Rhodopseudomonas capsulata</name>
    <dbReference type="NCBI Taxonomy" id="1061"/>
    <lineage>
        <taxon>Bacteria</taxon>
        <taxon>Pseudomonadati</taxon>
        <taxon>Pseudomonadota</taxon>
        <taxon>Alphaproteobacteria</taxon>
        <taxon>Rhodobacterales</taxon>
        <taxon>Rhodobacter group</taxon>
        <taxon>Rhodobacter</taxon>
    </lineage>
</organism>
<dbReference type="SUPFAM" id="SSF56935">
    <property type="entry name" value="Porins"/>
    <property type="match status" value="1"/>
</dbReference>
<proteinExistence type="predicted"/>
<evidence type="ECO:0000256" key="1">
    <source>
        <dbReference type="ARBA" id="ARBA00022729"/>
    </source>
</evidence>
<dbReference type="EMBL" id="SWJZ01000082">
    <property type="protein sequence ID" value="TKD15557.1"/>
    <property type="molecule type" value="Genomic_DNA"/>
</dbReference>
<accession>A0A4V5PQX2</accession>
<dbReference type="Pfam" id="PF13505">
    <property type="entry name" value="OMP_b-brl"/>
    <property type="match status" value="1"/>
</dbReference>
<name>A0A4V5PQX2_RHOCA</name>
<evidence type="ECO:0000256" key="2">
    <source>
        <dbReference type="SAM" id="SignalP"/>
    </source>
</evidence>
<evidence type="ECO:0000259" key="3">
    <source>
        <dbReference type="Pfam" id="PF13505"/>
    </source>
</evidence>
<dbReference type="OrthoDB" id="7686946at2"/>
<dbReference type="InterPro" id="IPR027385">
    <property type="entry name" value="Beta-barrel_OMP"/>
</dbReference>
<protein>
    <recommendedName>
        <fullName evidence="3">Outer membrane protein beta-barrel domain-containing protein</fullName>
    </recommendedName>
</protein>
<keyword evidence="1 2" id="KW-0732">Signal</keyword>
<comment type="caution">
    <text evidence="4">The sequence shown here is derived from an EMBL/GenBank/DDBJ whole genome shotgun (WGS) entry which is preliminary data.</text>
</comment>
<dbReference type="AlphaFoldDB" id="A0A4V5PQX2"/>
<dbReference type="RefSeq" id="WP_136908549.1">
    <property type="nucleotide sequence ID" value="NZ_SWJZ01000082.1"/>
</dbReference>
<feature type="signal peptide" evidence="2">
    <location>
        <begin position="1"/>
        <end position="21"/>
    </location>
</feature>
<feature type="chain" id="PRO_5020191091" description="Outer membrane protein beta-barrel domain-containing protein" evidence="2">
    <location>
        <begin position="22"/>
        <end position="233"/>
    </location>
</feature>